<organism evidence="3 4">
    <name type="scientific">Candidatus Schekmanbacteria bacterium RBG_16_38_10</name>
    <dbReference type="NCBI Taxonomy" id="1817879"/>
    <lineage>
        <taxon>Bacteria</taxon>
        <taxon>Candidatus Schekmaniibacteriota</taxon>
    </lineage>
</organism>
<evidence type="ECO:0000259" key="2">
    <source>
        <dbReference type="Pfam" id="PF05168"/>
    </source>
</evidence>
<name>A0A1F7RM62_9BACT</name>
<dbReference type="InterPro" id="IPR052226">
    <property type="entry name" value="UPF0332_toxin"/>
</dbReference>
<dbReference type="InterPro" id="IPR007842">
    <property type="entry name" value="HEPN_dom"/>
</dbReference>
<gene>
    <name evidence="3" type="ORF">A2W05_08755</name>
</gene>
<dbReference type="Proteomes" id="UP000178797">
    <property type="component" value="Unassembled WGS sequence"/>
</dbReference>
<accession>A0A1F7RM62</accession>
<comment type="similarity">
    <text evidence="1">Belongs to the UPF0332 family.</text>
</comment>
<feature type="domain" description="HEPN" evidence="2">
    <location>
        <begin position="10"/>
        <end position="126"/>
    </location>
</feature>
<dbReference type="Pfam" id="PF05168">
    <property type="entry name" value="HEPN"/>
    <property type="match status" value="1"/>
</dbReference>
<dbReference type="Gene3D" id="1.20.120.330">
    <property type="entry name" value="Nucleotidyltransferases domain 2"/>
    <property type="match status" value="1"/>
</dbReference>
<evidence type="ECO:0000256" key="1">
    <source>
        <dbReference type="ARBA" id="ARBA00038248"/>
    </source>
</evidence>
<dbReference type="PANTHER" id="PTHR36565:SF1">
    <property type="entry name" value="UPF0332 PROTEIN TM_1000"/>
    <property type="match status" value="1"/>
</dbReference>
<sequence>MKEENLILIRYRLEQADASIKEAQVLLEKGMSLRSVMNTLYYAMFYAVLALLQEKQLGTAKHTGAISLFDREYIKTSIFDKELSKTLHRAFELRQKGDYMEQVEVTQSDIDEMVLKATDFVNKVKGYLRLPDNGQ</sequence>
<reference evidence="3 4" key="1">
    <citation type="journal article" date="2016" name="Nat. Commun.">
        <title>Thousands of microbial genomes shed light on interconnected biogeochemical processes in an aquifer system.</title>
        <authorList>
            <person name="Anantharaman K."/>
            <person name="Brown C.T."/>
            <person name="Hug L.A."/>
            <person name="Sharon I."/>
            <person name="Castelle C.J."/>
            <person name="Probst A.J."/>
            <person name="Thomas B.C."/>
            <person name="Singh A."/>
            <person name="Wilkins M.J."/>
            <person name="Karaoz U."/>
            <person name="Brodie E.L."/>
            <person name="Williams K.H."/>
            <person name="Hubbard S.S."/>
            <person name="Banfield J.F."/>
        </authorList>
    </citation>
    <scope>NUCLEOTIDE SEQUENCE [LARGE SCALE GENOMIC DNA]</scope>
</reference>
<evidence type="ECO:0000313" key="4">
    <source>
        <dbReference type="Proteomes" id="UP000178797"/>
    </source>
</evidence>
<dbReference type="AlphaFoldDB" id="A0A1F7RM62"/>
<dbReference type="PANTHER" id="PTHR36565">
    <property type="entry name" value="UPF0332 PROTEIN TM_1000"/>
    <property type="match status" value="1"/>
</dbReference>
<protein>
    <recommendedName>
        <fullName evidence="2">HEPN domain-containing protein</fullName>
    </recommendedName>
</protein>
<evidence type="ECO:0000313" key="3">
    <source>
        <dbReference type="EMBL" id="OGL42639.1"/>
    </source>
</evidence>
<dbReference type="EMBL" id="MGDE01000264">
    <property type="protein sequence ID" value="OGL42639.1"/>
    <property type="molecule type" value="Genomic_DNA"/>
</dbReference>
<comment type="caution">
    <text evidence="3">The sequence shown here is derived from an EMBL/GenBank/DDBJ whole genome shotgun (WGS) entry which is preliminary data.</text>
</comment>
<proteinExistence type="inferred from homology"/>